<dbReference type="PANTHER" id="PTHR30337">
    <property type="entry name" value="COMPONENT OF ATP-DEPENDENT DSDNA EXONUCLEASE"/>
    <property type="match status" value="1"/>
</dbReference>
<dbReference type="InterPro" id="IPR029052">
    <property type="entry name" value="Metallo-depent_PP-like"/>
</dbReference>
<evidence type="ECO:0000256" key="1">
    <source>
        <dbReference type="ARBA" id="ARBA00022801"/>
    </source>
</evidence>
<evidence type="ECO:0000313" key="3">
    <source>
        <dbReference type="EMBL" id="PRR78647.1"/>
    </source>
</evidence>
<dbReference type="CDD" id="cd00840">
    <property type="entry name" value="MPP_Mre11_N"/>
    <property type="match status" value="1"/>
</dbReference>
<evidence type="ECO:0000313" key="4">
    <source>
        <dbReference type="Proteomes" id="UP000239706"/>
    </source>
</evidence>
<dbReference type="SUPFAM" id="SSF56300">
    <property type="entry name" value="Metallo-dependent phosphatases"/>
    <property type="match status" value="1"/>
</dbReference>
<name>A0A2T0B4E6_9CLOT</name>
<dbReference type="RefSeq" id="WP_106063568.1">
    <property type="nucleotide sequence ID" value="NZ_PVXO01000040.1"/>
</dbReference>
<comment type="caution">
    <text evidence="3">The sequence shown here is derived from an EMBL/GenBank/DDBJ whole genome shotgun (WGS) entry which is preliminary data.</text>
</comment>
<keyword evidence="4" id="KW-1185">Reference proteome</keyword>
<sequence length="440" mass="50889">MGKKFSFIHTADIHLGDILHISSKSPKEFYNASYTAFKNICDYAIKNKVDFIIIAGDLFHNKGRSISVDKFFYEQCNRIAPIKIFIIGGNHDPLEEEIEIFNKPSNLFLFNGDMAESKEFYSHDKLICRIIGQSYRRKAENKKIFKNYENEAKNDGVYNIAVLHTQMDSAKSNYVPCSISELKEIKGIDYWALGHIHKASILNEDKPFIGYPGIPQGYDFGEDNSGGFFYVQVDESNSTKVKFIHCSPIIWKRVYVNIDEDEKNPPRIIEDIEDLIIKKGEELINKDIFLNLPIEEDNKEFSIEGYIVKWILTGKGKIHDLLKSKDEDIIGYLKESLNSKLYLQHIPICTEDIDIQTKKIIDNEELERHSLYKEIRNVAELCLNDEEYKKDIIKTFGKVWTSKIEEECDDLQISLSEDNYNEIIGKAFALIKEKILESSD</sequence>
<protein>
    <submittedName>
        <fullName evidence="3">Putative metallophosphoesterase YhaO</fullName>
    </submittedName>
</protein>
<evidence type="ECO:0000259" key="2">
    <source>
        <dbReference type="Pfam" id="PF00149"/>
    </source>
</evidence>
<dbReference type="Pfam" id="PF00149">
    <property type="entry name" value="Metallophos"/>
    <property type="match status" value="1"/>
</dbReference>
<gene>
    <name evidence="3" type="primary">yhaO</name>
    <name evidence="3" type="ORF">CLLI_14520</name>
</gene>
<dbReference type="Proteomes" id="UP000239706">
    <property type="component" value="Unassembled WGS sequence"/>
</dbReference>
<dbReference type="OrthoDB" id="9773856at2"/>
<dbReference type="InterPro" id="IPR041796">
    <property type="entry name" value="Mre11_N"/>
</dbReference>
<proteinExistence type="predicted"/>
<dbReference type="InterPro" id="IPR004843">
    <property type="entry name" value="Calcineurin-like_PHP"/>
</dbReference>
<dbReference type="Gene3D" id="3.60.21.10">
    <property type="match status" value="1"/>
</dbReference>
<keyword evidence="1" id="KW-0378">Hydrolase</keyword>
<organism evidence="3 4">
    <name type="scientific">Clostridium liquoris</name>
    <dbReference type="NCBI Taxonomy" id="1289519"/>
    <lineage>
        <taxon>Bacteria</taxon>
        <taxon>Bacillati</taxon>
        <taxon>Bacillota</taxon>
        <taxon>Clostridia</taxon>
        <taxon>Eubacteriales</taxon>
        <taxon>Clostridiaceae</taxon>
        <taxon>Clostridium</taxon>
    </lineage>
</organism>
<dbReference type="InterPro" id="IPR050535">
    <property type="entry name" value="DNA_Repair-Maintenance_Comp"/>
</dbReference>
<accession>A0A2T0B4E6</accession>
<feature type="domain" description="Calcineurin-like phosphoesterase" evidence="2">
    <location>
        <begin position="6"/>
        <end position="198"/>
    </location>
</feature>
<dbReference type="PANTHER" id="PTHR30337:SF7">
    <property type="entry name" value="PHOSPHOESTERASE"/>
    <property type="match status" value="1"/>
</dbReference>
<dbReference type="AlphaFoldDB" id="A0A2T0B4E6"/>
<dbReference type="EMBL" id="PVXO01000040">
    <property type="protein sequence ID" value="PRR78647.1"/>
    <property type="molecule type" value="Genomic_DNA"/>
</dbReference>
<reference evidence="3 4" key="1">
    <citation type="submission" date="2018-03" db="EMBL/GenBank/DDBJ databases">
        <title>Genome sequence of Clostridium liquoris DSM 100320.</title>
        <authorList>
            <person name="Poehlein A."/>
            <person name="Daniel R."/>
        </authorList>
    </citation>
    <scope>NUCLEOTIDE SEQUENCE [LARGE SCALE GENOMIC DNA]</scope>
    <source>
        <strain evidence="3 4">DSM 100320</strain>
    </source>
</reference>
<dbReference type="GO" id="GO:0016787">
    <property type="term" value="F:hydrolase activity"/>
    <property type="evidence" value="ECO:0007669"/>
    <property type="project" value="UniProtKB-KW"/>
</dbReference>